<evidence type="ECO:0000313" key="5">
    <source>
        <dbReference type="EMBL" id="EJX48800.1"/>
    </source>
</evidence>
<dbReference type="InterPro" id="IPR006114">
    <property type="entry name" value="6PGDH_C"/>
</dbReference>
<dbReference type="AlphaFoldDB" id="A0AAV3GRZ0"/>
<dbReference type="SUPFAM" id="SSF51735">
    <property type="entry name" value="NAD(P)-binding Rossmann-fold domains"/>
    <property type="match status" value="1"/>
</dbReference>
<organism evidence="5 6">
    <name type="scientific">Enterococcus faecium R496</name>
    <dbReference type="NCBI Taxonomy" id="1134836"/>
    <lineage>
        <taxon>Bacteria</taxon>
        <taxon>Bacillati</taxon>
        <taxon>Bacillota</taxon>
        <taxon>Bacilli</taxon>
        <taxon>Lactobacillales</taxon>
        <taxon>Enterococcaceae</taxon>
        <taxon>Enterococcus</taxon>
    </lineage>
</organism>
<comment type="similarity">
    <text evidence="1">Belongs to the 6-phosphogluconate dehydrogenase family.</text>
</comment>
<accession>A0AAV3GRZ0</accession>
<dbReference type="InterPro" id="IPR008927">
    <property type="entry name" value="6-PGluconate_DH-like_C_sf"/>
</dbReference>
<dbReference type="SMART" id="SM01350">
    <property type="entry name" value="6PGD"/>
    <property type="match status" value="1"/>
</dbReference>
<dbReference type="Gene3D" id="1.10.1040.10">
    <property type="entry name" value="N-(1-d-carboxylethyl)-l-norvaline Dehydrogenase, domain 2"/>
    <property type="match status" value="1"/>
</dbReference>
<dbReference type="Gene3D" id="3.40.50.720">
    <property type="entry name" value="NAD(P)-binding Rossmann-like Domain"/>
    <property type="match status" value="1"/>
</dbReference>
<reference evidence="5 6" key="1">
    <citation type="submission" date="2012-04" db="EMBL/GenBank/DDBJ databases">
        <authorList>
            <person name="Weinstock G."/>
            <person name="Sodergren E."/>
            <person name="Lobos E.A."/>
            <person name="Fulton L."/>
            <person name="Fulton R."/>
            <person name="Courtney L."/>
            <person name="Fronick C."/>
            <person name="O'Laughlin M."/>
            <person name="Godfrey J."/>
            <person name="Wilson R.M."/>
            <person name="Miner T."/>
            <person name="Farmer C."/>
            <person name="Delehaunty K."/>
            <person name="Cordes M."/>
            <person name="Minx P."/>
            <person name="Tomlinson C."/>
            <person name="Chen J."/>
            <person name="Wollam A."/>
            <person name="Pepin K.H."/>
            <person name="Bhonagiri V."/>
            <person name="Zhang X."/>
            <person name="Suruliraj S."/>
            <person name="Warren W."/>
            <person name="Mitreva M."/>
            <person name="Mardis E.R."/>
            <person name="Wilson R.K."/>
        </authorList>
    </citation>
    <scope>NUCLEOTIDE SEQUENCE [LARGE SCALE GENOMIC DNA]</scope>
    <source>
        <strain evidence="5 6">R496</strain>
    </source>
</reference>
<dbReference type="EMBL" id="AMAH01000231">
    <property type="protein sequence ID" value="EJX48800.1"/>
    <property type="molecule type" value="Genomic_DNA"/>
</dbReference>
<dbReference type="NCBIfam" id="NF007161">
    <property type="entry name" value="PRK09599.1"/>
    <property type="match status" value="1"/>
</dbReference>
<dbReference type="PANTHER" id="PTHR11811">
    <property type="entry name" value="6-PHOSPHOGLUCONATE DEHYDROGENASE"/>
    <property type="match status" value="1"/>
</dbReference>
<dbReference type="GO" id="GO:0050661">
    <property type="term" value="F:NADP binding"/>
    <property type="evidence" value="ECO:0007669"/>
    <property type="project" value="InterPro"/>
</dbReference>
<protein>
    <submittedName>
        <fullName evidence="5">Phosphogluconate dehydrogenase</fullName>
    </submittedName>
</protein>
<evidence type="ECO:0000256" key="2">
    <source>
        <dbReference type="ARBA" id="ARBA00023002"/>
    </source>
</evidence>
<gene>
    <name evidence="5" type="ORF">HMPREF1378_02744</name>
</gene>
<dbReference type="SUPFAM" id="SSF48179">
    <property type="entry name" value="6-phosphogluconate dehydrogenase C-terminal domain-like"/>
    <property type="match status" value="1"/>
</dbReference>
<sequence length="355" mass="39644">MRIPHFHNKIIIFSVLINVKDTRRVGKNQTKNIFVKSIYKKIFLYNEGIRNGGAIMEIGVIGLGKMGLNLALNLKEHHHKVQGLDISSTAVSQARENDIPAYQEISEFLATFEQKKIIWLMLPAGEITENMLRKLFPKLGPGDIIIEGGNSYYKDSIRRAEEFQKNEIGYLDCGTSGGIEGARHQACLMIGGDKETFLSVEQLFKDVAIERGYLYAGASGSGHFLKMIHNGIEYGMMQAIGEGFQLVQKSEYAFDLEQVARVWNHGSVIRGWLMEIMEDQLNEHPNLSNYRGIVSASGEAKWTVETALEMAVPVPVIATSLFMRNLSQEEDSFSAKVVSALRNGFGGHEIVEKGE</sequence>
<dbReference type="GO" id="GO:0019521">
    <property type="term" value="P:D-gluconate metabolic process"/>
    <property type="evidence" value="ECO:0007669"/>
    <property type="project" value="UniProtKB-KW"/>
</dbReference>
<dbReference type="GO" id="GO:0004616">
    <property type="term" value="F:phosphogluconate dehydrogenase (decarboxylating) activity"/>
    <property type="evidence" value="ECO:0007669"/>
    <property type="project" value="InterPro"/>
</dbReference>
<dbReference type="InterPro" id="IPR006183">
    <property type="entry name" value="Pgluconate_DH"/>
</dbReference>
<proteinExistence type="inferred from homology"/>
<evidence type="ECO:0000259" key="4">
    <source>
        <dbReference type="SMART" id="SM01350"/>
    </source>
</evidence>
<evidence type="ECO:0000313" key="6">
    <source>
        <dbReference type="Proteomes" id="UP000006402"/>
    </source>
</evidence>
<keyword evidence="2" id="KW-0560">Oxidoreductase</keyword>
<name>A0AAV3GRZ0_ENTFC</name>
<dbReference type="GO" id="GO:0006098">
    <property type="term" value="P:pentose-phosphate shunt"/>
    <property type="evidence" value="ECO:0007669"/>
    <property type="project" value="InterPro"/>
</dbReference>
<dbReference type="Pfam" id="PF00393">
    <property type="entry name" value="6PGD"/>
    <property type="match status" value="1"/>
</dbReference>
<dbReference type="InterPro" id="IPR036291">
    <property type="entry name" value="NAD(P)-bd_dom_sf"/>
</dbReference>
<dbReference type="InterPro" id="IPR004849">
    <property type="entry name" value="6DGDH_YqeC"/>
</dbReference>
<evidence type="ECO:0000256" key="3">
    <source>
        <dbReference type="ARBA" id="ARBA00023064"/>
    </source>
</evidence>
<keyword evidence="3" id="KW-0311">Gluconate utilization</keyword>
<dbReference type="InterPro" id="IPR006115">
    <property type="entry name" value="6PGDH_NADP-bd"/>
</dbReference>
<dbReference type="Pfam" id="PF03446">
    <property type="entry name" value="NAD_binding_2"/>
    <property type="match status" value="1"/>
</dbReference>
<dbReference type="InterPro" id="IPR013328">
    <property type="entry name" value="6PGD_dom2"/>
</dbReference>
<dbReference type="PRINTS" id="PR00076">
    <property type="entry name" value="6PGDHDRGNASE"/>
</dbReference>
<feature type="domain" description="6-phosphogluconate dehydrogenase C-terminal" evidence="4">
    <location>
        <begin position="222"/>
        <end position="354"/>
    </location>
</feature>
<evidence type="ECO:0000256" key="1">
    <source>
        <dbReference type="ARBA" id="ARBA00008419"/>
    </source>
</evidence>
<dbReference type="Proteomes" id="UP000006402">
    <property type="component" value="Unassembled WGS sequence"/>
</dbReference>
<comment type="caution">
    <text evidence="5">The sequence shown here is derived from an EMBL/GenBank/DDBJ whole genome shotgun (WGS) entry which is preliminary data.</text>
</comment>
<dbReference type="NCBIfam" id="TIGR00872">
    <property type="entry name" value="gnd_rel"/>
    <property type="match status" value="1"/>
</dbReference>